<evidence type="ECO:0000313" key="2">
    <source>
        <dbReference type="EMBL" id="EMD34608.1"/>
    </source>
</evidence>
<gene>
    <name evidence="2" type="ORF">CERSUDRAFT_116772</name>
</gene>
<proteinExistence type="predicted"/>
<dbReference type="STRING" id="914234.M2QC77"/>
<organism evidence="2 3">
    <name type="scientific">Ceriporiopsis subvermispora (strain B)</name>
    <name type="common">White-rot fungus</name>
    <name type="synonym">Gelatoporia subvermispora</name>
    <dbReference type="NCBI Taxonomy" id="914234"/>
    <lineage>
        <taxon>Eukaryota</taxon>
        <taxon>Fungi</taxon>
        <taxon>Dikarya</taxon>
        <taxon>Basidiomycota</taxon>
        <taxon>Agaricomycotina</taxon>
        <taxon>Agaricomycetes</taxon>
        <taxon>Polyporales</taxon>
        <taxon>Gelatoporiaceae</taxon>
        <taxon>Gelatoporia</taxon>
    </lineage>
</organism>
<feature type="transmembrane region" description="Helical" evidence="1">
    <location>
        <begin position="267"/>
        <end position="287"/>
    </location>
</feature>
<sequence>MSDFELGYTLSNTSPLLNFGPSNISSAAGSAQSGWQINASFVYTSVAGATLQLPPFYGDAVSIYGSTGWPFNVTVDGQTTSHPLGSGVIFQQNLTQGTHNVSLVVGPSTSPEAEFVFEYATLSSTYALGEEPVEVTYEALSDPLVYNGNWTFFPNNTAQTSMFGASMSLNFSGVAVAVTGPSGTSSSAGAYTVILDSAASFISNNTVDVSETQIFYQAGLDPTAQHTITLINSDTTFAFDSISVWGPAQISSASGSTSTSHNDIVKIVVPIVAVLAALLILASAFLLRRRRRQRRRNSTLSGPFAMRLSRSFGKTSPNAVILDNLGRKQEVAEDATDPVIIDLDQMQKV</sequence>
<evidence type="ECO:0000256" key="1">
    <source>
        <dbReference type="SAM" id="Phobius"/>
    </source>
</evidence>
<dbReference type="HOGENOM" id="CLU_064974_0_0_1"/>
<accession>M2QC77</accession>
<keyword evidence="1" id="KW-0812">Transmembrane</keyword>
<dbReference type="EMBL" id="KB445802">
    <property type="protein sequence ID" value="EMD34608.1"/>
    <property type="molecule type" value="Genomic_DNA"/>
</dbReference>
<evidence type="ECO:0000313" key="3">
    <source>
        <dbReference type="Proteomes" id="UP000016930"/>
    </source>
</evidence>
<dbReference type="AlphaFoldDB" id="M2QC77"/>
<dbReference type="Gene3D" id="2.60.120.260">
    <property type="entry name" value="Galactose-binding domain-like"/>
    <property type="match status" value="1"/>
</dbReference>
<keyword evidence="1" id="KW-0472">Membrane</keyword>
<dbReference type="Proteomes" id="UP000016930">
    <property type="component" value="Unassembled WGS sequence"/>
</dbReference>
<protein>
    <submittedName>
        <fullName evidence="2">Uncharacterized protein</fullName>
    </submittedName>
</protein>
<dbReference type="OrthoDB" id="2576334at2759"/>
<keyword evidence="3" id="KW-1185">Reference proteome</keyword>
<keyword evidence="1" id="KW-1133">Transmembrane helix</keyword>
<name>M2QC77_CERS8</name>
<reference evidence="2 3" key="1">
    <citation type="journal article" date="2012" name="Proc. Natl. Acad. Sci. U.S.A.">
        <title>Comparative genomics of Ceriporiopsis subvermispora and Phanerochaete chrysosporium provide insight into selective ligninolysis.</title>
        <authorList>
            <person name="Fernandez-Fueyo E."/>
            <person name="Ruiz-Duenas F.J."/>
            <person name="Ferreira P."/>
            <person name="Floudas D."/>
            <person name="Hibbett D.S."/>
            <person name="Canessa P."/>
            <person name="Larrondo L.F."/>
            <person name="James T.Y."/>
            <person name="Seelenfreund D."/>
            <person name="Lobos S."/>
            <person name="Polanco R."/>
            <person name="Tello M."/>
            <person name="Honda Y."/>
            <person name="Watanabe T."/>
            <person name="Watanabe T."/>
            <person name="Ryu J.S."/>
            <person name="Kubicek C.P."/>
            <person name="Schmoll M."/>
            <person name="Gaskell J."/>
            <person name="Hammel K.E."/>
            <person name="St John F.J."/>
            <person name="Vanden Wymelenberg A."/>
            <person name="Sabat G."/>
            <person name="Splinter BonDurant S."/>
            <person name="Syed K."/>
            <person name="Yadav J.S."/>
            <person name="Doddapaneni H."/>
            <person name="Subramanian V."/>
            <person name="Lavin J.L."/>
            <person name="Oguiza J.A."/>
            <person name="Perez G."/>
            <person name="Pisabarro A.G."/>
            <person name="Ramirez L."/>
            <person name="Santoyo F."/>
            <person name="Master E."/>
            <person name="Coutinho P.M."/>
            <person name="Henrissat B."/>
            <person name="Lombard V."/>
            <person name="Magnuson J.K."/>
            <person name="Kuees U."/>
            <person name="Hori C."/>
            <person name="Igarashi K."/>
            <person name="Samejima M."/>
            <person name="Held B.W."/>
            <person name="Barry K.W."/>
            <person name="LaButti K.M."/>
            <person name="Lapidus A."/>
            <person name="Lindquist E.A."/>
            <person name="Lucas S.M."/>
            <person name="Riley R."/>
            <person name="Salamov A.A."/>
            <person name="Hoffmeister D."/>
            <person name="Schwenk D."/>
            <person name="Hadar Y."/>
            <person name="Yarden O."/>
            <person name="de Vries R.P."/>
            <person name="Wiebenga A."/>
            <person name="Stenlid J."/>
            <person name="Eastwood D."/>
            <person name="Grigoriev I.V."/>
            <person name="Berka R.M."/>
            <person name="Blanchette R.A."/>
            <person name="Kersten P."/>
            <person name="Martinez A.T."/>
            <person name="Vicuna R."/>
            <person name="Cullen D."/>
        </authorList>
    </citation>
    <scope>NUCLEOTIDE SEQUENCE [LARGE SCALE GENOMIC DNA]</scope>
    <source>
        <strain evidence="2 3">B</strain>
    </source>
</reference>